<keyword evidence="1" id="KW-0479">Metal-binding</keyword>
<evidence type="ECO:0000313" key="8">
    <source>
        <dbReference type="EMBL" id="EME45201.1"/>
    </source>
</evidence>
<evidence type="ECO:0000256" key="2">
    <source>
        <dbReference type="ARBA" id="ARBA00022833"/>
    </source>
</evidence>
<proteinExistence type="predicted"/>
<organism evidence="8 9">
    <name type="scientific">Dothistroma septosporum (strain NZE10 / CBS 128990)</name>
    <name type="common">Red band needle blight fungus</name>
    <name type="synonym">Mycosphaerella pini</name>
    <dbReference type="NCBI Taxonomy" id="675120"/>
    <lineage>
        <taxon>Eukaryota</taxon>
        <taxon>Fungi</taxon>
        <taxon>Dikarya</taxon>
        <taxon>Ascomycota</taxon>
        <taxon>Pezizomycotina</taxon>
        <taxon>Dothideomycetes</taxon>
        <taxon>Dothideomycetidae</taxon>
        <taxon>Mycosphaerellales</taxon>
        <taxon>Mycosphaerellaceae</taxon>
        <taxon>Dothistroma</taxon>
    </lineage>
</organism>
<evidence type="ECO:0000256" key="6">
    <source>
        <dbReference type="ARBA" id="ARBA00023242"/>
    </source>
</evidence>
<keyword evidence="2" id="KW-0862">Zinc</keyword>
<dbReference type="OrthoDB" id="2593732at2759"/>
<name>N1PP54_DOTSN</name>
<reference evidence="9" key="1">
    <citation type="journal article" date="2012" name="PLoS Genet.">
        <title>The genomes of the fungal plant pathogens Cladosporium fulvum and Dothistroma septosporum reveal adaptation to different hosts and lifestyles but also signatures of common ancestry.</title>
        <authorList>
            <person name="de Wit P.J.G.M."/>
            <person name="van der Burgt A."/>
            <person name="Oekmen B."/>
            <person name="Stergiopoulos I."/>
            <person name="Abd-Elsalam K.A."/>
            <person name="Aerts A.L."/>
            <person name="Bahkali A.H."/>
            <person name="Beenen H.G."/>
            <person name="Chettri P."/>
            <person name="Cox M.P."/>
            <person name="Datema E."/>
            <person name="de Vries R.P."/>
            <person name="Dhillon B."/>
            <person name="Ganley A.R."/>
            <person name="Griffiths S.A."/>
            <person name="Guo Y."/>
            <person name="Hamelin R.C."/>
            <person name="Henrissat B."/>
            <person name="Kabir M.S."/>
            <person name="Jashni M.K."/>
            <person name="Kema G."/>
            <person name="Klaubauf S."/>
            <person name="Lapidus A."/>
            <person name="Levasseur A."/>
            <person name="Lindquist E."/>
            <person name="Mehrabi R."/>
            <person name="Ohm R.A."/>
            <person name="Owen T.J."/>
            <person name="Salamov A."/>
            <person name="Schwelm A."/>
            <person name="Schijlen E."/>
            <person name="Sun H."/>
            <person name="van den Burg H.A."/>
            <person name="van Ham R.C.H.J."/>
            <person name="Zhang S."/>
            <person name="Goodwin S.B."/>
            <person name="Grigoriev I.V."/>
            <person name="Collemare J."/>
            <person name="Bradshaw R.E."/>
        </authorList>
    </citation>
    <scope>NUCLEOTIDE SEQUENCE [LARGE SCALE GENOMIC DNA]</scope>
    <source>
        <strain evidence="9">NZE10 / CBS 128990</strain>
    </source>
</reference>
<keyword evidence="9" id="KW-1185">Reference proteome</keyword>
<dbReference type="PANTHER" id="PTHR36206">
    <property type="entry name" value="ASPERCRYPTIN BIOSYNTHESIS CLUSTER-SPECIFIC TRANSCRIPTION REGULATOR ATNN-RELATED"/>
    <property type="match status" value="1"/>
</dbReference>
<evidence type="ECO:0000313" key="9">
    <source>
        <dbReference type="Proteomes" id="UP000016933"/>
    </source>
</evidence>
<evidence type="ECO:0000256" key="7">
    <source>
        <dbReference type="SAM" id="MobiDB-lite"/>
    </source>
</evidence>
<keyword evidence="5" id="KW-0804">Transcription</keyword>
<dbReference type="EMBL" id="KB446538">
    <property type="protein sequence ID" value="EME45201.1"/>
    <property type="molecule type" value="Genomic_DNA"/>
</dbReference>
<keyword evidence="6" id="KW-0539">Nucleus</keyword>
<gene>
    <name evidence="8" type="ORF">DOTSEDRAFT_71049</name>
</gene>
<keyword evidence="3" id="KW-0805">Transcription regulation</keyword>
<dbReference type="AlphaFoldDB" id="N1PP54"/>
<dbReference type="Proteomes" id="UP000016933">
    <property type="component" value="Unassembled WGS sequence"/>
</dbReference>
<feature type="region of interest" description="Disordered" evidence="7">
    <location>
        <begin position="79"/>
        <end position="111"/>
    </location>
</feature>
<reference evidence="8 9" key="2">
    <citation type="journal article" date="2012" name="PLoS Pathog.">
        <title>Diverse lifestyles and strategies of plant pathogenesis encoded in the genomes of eighteen Dothideomycetes fungi.</title>
        <authorList>
            <person name="Ohm R.A."/>
            <person name="Feau N."/>
            <person name="Henrissat B."/>
            <person name="Schoch C.L."/>
            <person name="Horwitz B.A."/>
            <person name="Barry K.W."/>
            <person name="Condon B.J."/>
            <person name="Copeland A.C."/>
            <person name="Dhillon B."/>
            <person name="Glaser F."/>
            <person name="Hesse C.N."/>
            <person name="Kosti I."/>
            <person name="LaButti K."/>
            <person name="Lindquist E.A."/>
            <person name="Lucas S."/>
            <person name="Salamov A.A."/>
            <person name="Bradshaw R.E."/>
            <person name="Ciuffetti L."/>
            <person name="Hamelin R.C."/>
            <person name="Kema G.H.J."/>
            <person name="Lawrence C."/>
            <person name="Scott J.A."/>
            <person name="Spatafora J.W."/>
            <person name="Turgeon B.G."/>
            <person name="de Wit P.J.G.M."/>
            <person name="Zhong S."/>
            <person name="Goodwin S.B."/>
            <person name="Grigoriev I.V."/>
        </authorList>
    </citation>
    <scope>NUCLEOTIDE SEQUENCE [LARGE SCALE GENOMIC DNA]</scope>
    <source>
        <strain evidence="9">NZE10 / CBS 128990</strain>
    </source>
</reference>
<keyword evidence="4" id="KW-0238">DNA-binding</keyword>
<accession>N1PP54</accession>
<protein>
    <submittedName>
        <fullName evidence="8">Uncharacterized protein</fullName>
    </submittedName>
</protein>
<sequence>MASRREHGRSHSNQTQRRFMFVSHNEHEGRPTSTARRDMNRHVQRNSRQVAPSHKDVPLPYQLRFRASDWHMYVPGASASAKHSLAPSPESEDSNEGTLGSPAPSLSSPAWRDRREADSVQFYQNVVSGQLGGAVTSVFWERYVLQRLQQQPVIKQALIALSQAYRELCDANELSPLRSIASPTPAYQASGKARRSLLSYLQNEVQPPKDVVVTCAVLLFALEKTRGDYGVSLRHLDSAIAIFKSWPESLNRRRLPPEYVVLRSVVVLLDGNACIEDETRERRFDRQIAETADNMTEIRFGSIEDMRDDLKMRICYPLTRLIAPGPTNYSPDVVQEKARLETELGKWRAAVNHFICDRTLVREPRDEPNWSPKEEVGILIVEVHYIIVRCCLAEVAVQDPADRSRWDNYARKLLSKGERAFELLQRLHGPFKGTLDGRQRAMVVTFTQALPLFAQQTTLLSARQKAMRLYEDFEPYTRLVAICPGLRATERFREAGTGNPEFSPKARLLLTLGSRS</sequence>
<evidence type="ECO:0000256" key="5">
    <source>
        <dbReference type="ARBA" id="ARBA00023163"/>
    </source>
</evidence>
<feature type="compositionally biased region" description="Basic and acidic residues" evidence="7">
    <location>
        <begin position="24"/>
        <end position="41"/>
    </location>
</feature>
<dbReference type="OMA" id="RFRASDW"/>
<dbReference type="GO" id="GO:0003677">
    <property type="term" value="F:DNA binding"/>
    <property type="evidence" value="ECO:0007669"/>
    <property type="project" value="UniProtKB-KW"/>
</dbReference>
<evidence type="ECO:0000256" key="3">
    <source>
        <dbReference type="ARBA" id="ARBA00023015"/>
    </source>
</evidence>
<dbReference type="InterPro" id="IPR052360">
    <property type="entry name" value="Transcr_Regulatory_Proteins"/>
</dbReference>
<evidence type="ECO:0000256" key="4">
    <source>
        <dbReference type="ARBA" id="ARBA00023125"/>
    </source>
</evidence>
<dbReference type="PANTHER" id="PTHR36206:SF12">
    <property type="entry name" value="ASPERCRYPTIN BIOSYNTHESIS CLUSTER-SPECIFIC TRANSCRIPTION REGULATOR ATNN-RELATED"/>
    <property type="match status" value="1"/>
</dbReference>
<feature type="compositionally biased region" description="Basic residues" evidence="7">
    <location>
        <begin position="1"/>
        <end position="10"/>
    </location>
</feature>
<feature type="region of interest" description="Disordered" evidence="7">
    <location>
        <begin position="1"/>
        <end position="55"/>
    </location>
</feature>
<dbReference type="GO" id="GO:0046872">
    <property type="term" value="F:metal ion binding"/>
    <property type="evidence" value="ECO:0007669"/>
    <property type="project" value="UniProtKB-KW"/>
</dbReference>
<evidence type="ECO:0000256" key="1">
    <source>
        <dbReference type="ARBA" id="ARBA00022723"/>
    </source>
</evidence>
<dbReference type="HOGENOM" id="CLU_527866_0_0_1"/>
<feature type="compositionally biased region" description="Low complexity" evidence="7">
    <location>
        <begin position="101"/>
        <end position="110"/>
    </location>
</feature>